<dbReference type="PANTHER" id="PTHR45947">
    <property type="entry name" value="SULFOQUINOVOSYL TRANSFERASE SQD2"/>
    <property type="match status" value="1"/>
</dbReference>
<keyword evidence="3" id="KW-1185">Reference proteome</keyword>
<dbReference type="InterPro" id="IPR050194">
    <property type="entry name" value="Glycosyltransferase_grp1"/>
</dbReference>
<dbReference type="Proteomes" id="UP000007239">
    <property type="component" value="Chromosome"/>
</dbReference>
<dbReference type="InterPro" id="IPR001296">
    <property type="entry name" value="Glyco_trans_1"/>
</dbReference>
<accession>F6BIT6</accession>
<evidence type="ECO:0000313" key="3">
    <source>
        <dbReference type="Proteomes" id="UP000007239"/>
    </source>
</evidence>
<dbReference type="Pfam" id="PF00534">
    <property type="entry name" value="Glycos_transf_1"/>
    <property type="match status" value="1"/>
</dbReference>
<evidence type="ECO:0000259" key="1">
    <source>
        <dbReference type="Pfam" id="PF00534"/>
    </source>
</evidence>
<dbReference type="KEGG" id="txy:Thexy_1800"/>
<dbReference type="PANTHER" id="PTHR45947:SF3">
    <property type="entry name" value="SULFOQUINOVOSYL TRANSFERASE SQD2"/>
    <property type="match status" value="1"/>
</dbReference>
<dbReference type="eggNOG" id="COG0438">
    <property type="taxonomic scope" value="Bacteria"/>
</dbReference>
<dbReference type="EMBL" id="CP002739">
    <property type="protein sequence ID" value="AEF17821.1"/>
    <property type="molecule type" value="Genomic_DNA"/>
</dbReference>
<reference evidence="2" key="1">
    <citation type="submission" date="2011-05" db="EMBL/GenBank/DDBJ databases">
        <title>Complete sequence of Thermoanaerobacterium xylanolyticum LX-11.</title>
        <authorList>
            <consortium name="US DOE Joint Genome Institute"/>
            <person name="Lucas S."/>
            <person name="Han J."/>
            <person name="Lapidus A."/>
            <person name="Cheng J.-F."/>
            <person name="Goodwin L."/>
            <person name="Pitluck S."/>
            <person name="Peters L."/>
            <person name="Mikhailova N."/>
            <person name="Lu M."/>
            <person name="Han C."/>
            <person name="Tapia R."/>
            <person name="Land M."/>
            <person name="Hauser L."/>
            <person name="Kyrpides N."/>
            <person name="Ivanova N."/>
            <person name="Pagani I."/>
            <person name="Hemme C."/>
            <person name="Woyke T."/>
        </authorList>
    </citation>
    <scope>NUCLEOTIDE SEQUENCE</scope>
    <source>
        <strain evidence="2">LX-11</strain>
    </source>
</reference>
<proteinExistence type="predicted"/>
<name>F6BIT6_THEXL</name>
<sequence length="389" mass="45081">MKIVHICLAGSYNDNWNYQDNIIPKYHKIAGHDVTVITSIFINSKNNVGYEKVSPGEYFLENGVKIIRIPFIKFILNNVVEKLRLYQGTYEKLELEKPDFIFIHGLQFLDIYQVVKYLRKNRRVKVVVDNHADFSNSARNFLSRNILHKVIWRYCAQLIEPYTTRFYGVLPARVDFLKTVYKLPEEKVELLVMGADDEKVKEARNENVKKEIREKYNIKPDDFLIITGGKIDNAKKQTLLLMEAVKKIKSDKVKLIVFGSVIEDLKDEVNILADGEKVQYIGWIPADKTYNYFAAADLAVFPGRHSVFWEQVVGLGIPMIVKYWEGTTHVDVGGNCIFLYKDSEEEIREKILYLIDNPEVYKKMKDVAEKNGIKKFSYSSIANQSINVN</sequence>
<organism evidence="2 3">
    <name type="scientific">Thermoanaerobacterium xylanolyticum (strain ATCC 49914 / DSM 7097 / LX-11)</name>
    <dbReference type="NCBI Taxonomy" id="858215"/>
    <lineage>
        <taxon>Bacteria</taxon>
        <taxon>Bacillati</taxon>
        <taxon>Bacillota</taxon>
        <taxon>Clostridia</taxon>
        <taxon>Thermoanaerobacterales</taxon>
        <taxon>Thermoanaerobacteraceae</taxon>
        <taxon>Thermoanaerobacterium</taxon>
    </lineage>
</organism>
<dbReference type="CDD" id="cd03801">
    <property type="entry name" value="GT4_PimA-like"/>
    <property type="match status" value="1"/>
</dbReference>
<dbReference type="RefSeq" id="WP_013788555.1">
    <property type="nucleotide sequence ID" value="NC_015555.1"/>
</dbReference>
<dbReference type="HOGENOM" id="CLU_059321_0_0_9"/>
<keyword evidence="2" id="KW-0808">Transferase</keyword>
<dbReference type="AlphaFoldDB" id="F6BIT6"/>
<gene>
    <name evidence="2" type="ordered locus">Thexy_1800</name>
</gene>
<dbReference type="GO" id="GO:0016757">
    <property type="term" value="F:glycosyltransferase activity"/>
    <property type="evidence" value="ECO:0007669"/>
    <property type="project" value="InterPro"/>
</dbReference>
<dbReference type="Gene3D" id="3.40.50.2000">
    <property type="entry name" value="Glycogen Phosphorylase B"/>
    <property type="match status" value="2"/>
</dbReference>
<dbReference type="SUPFAM" id="SSF53756">
    <property type="entry name" value="UDP-Glycosyltransferase/glycogen phosphorylase"/>
    <property type="match status" value="1"/>
</dbReference>
<feature type="domain" description="Glycosyl transferase family 1" evidence="1">
    <location>
        <begin position="209"/>
        <end position="370"/>
    </location>
</feature>
<dbReference type="STRING" id="858215.Thexy_1800"/>
<evidence type="ECO:0000313" key="2">
    <source>
        <dbReference type="EMBL" id="AEF17821.1"/>
    </source>
</evidence>
<protein>
    <submittedName>
        <fullName evidence="2">Glycosyl transferase group 1</fullName>
    </submittedName>
</protein>